<proteinExistence type="predicted"/>
<name>A0A419AUQ2_PECCA</name>
<comment type="caution">
    <text evidence="1">The sequence shown here is derived from an EMBL/GenBank/DDBJ whole genome shotgun (WGS) entry which is preliminary data.</text>
</comment>
<accession>A0A419AUQ2</accession>
<protein>
    <submittedName>
        <fullName evidence="1">Uncharacterized protein</fullName>
    </submittedName>
</protein>
<evidence type="ECO:0000313" key="2">
    <source>
        <dbReference type="Proteomes" id="UP000283655"/>
    </source>
</evidence>
<dbReference type="Proteomes" id="UP000283655">
    <property type="component" value="Unassembled WGS sequence"/>
</dbReference>
<organism evidence="1 2">
    <name type="scientific">Pectobacterium carotovorum</name>
    <name type="common">Erwinia carotovora</name>
    <dbReference type="NCBI Taxonomy" id="554"/>
    <lineage>
        <taxon>Bacteria</taxon>
        <taxon>Pseudomonadati</taxon>
        <taxon>Pseudomonadota</taxon>
        <taxon>Gammaproteobacteria</taxon>
        <taxon>Enterobacterales</taxon>
        <taxon>Pectobacteriaceae</taxon>
        <taxon>Pectobacterium</taxon>
    </lineage>
</organism>
<dbReference type="EMBL" id="QZDH01000031">
    <property type="protein sequence ID" value="RJL50509.1"/>
    <property type="molecule type" value="Genomic_DNA"/>
</dbReference>
<gene>
    <name evidence="1" type="ORF">D5071_13065</name>
</gene>
<sequence length="220" mass="25039">MKINYATTPIIMNANKSTPDNRVKKSLFEFLPKLIGMKNTNINFDKQPVKFAKIFSNNHSSERKSVQQTGYVSHFGPRQEPAIFIHGSLAGKFEYYKGNMINNKNIRGNNPHVNLSATELVARIKKDFNLDLHSHGDRNTKPLHLISCYTGGINRATLASQLSIATHRQVICYGSEEPLYIYGDLKNNMDKNAYVYSKDLNEPLPEILHTPYNMIGRPRK</sequence>
<evidence type="ECO:0000313" key="1">
    <source>
        <dbReference type="EMBL" id="RJL50509.1"/>
    </source>
</evidence>
<reference evidence="1 2" key="1">
    <citation type="submission" date="2018-09" db="EMBL/GenBank/DDBJ databases">
        <title>Phylogenetic diversity of Pectobacterium and Dickeya strains causing blackleg disease of potato in Morocco.</title>
        <authorList>
            <person name="Oulghazi S."/>
            <person name="Moumni M."/>
            <person name="Faure D."/>
        </authorList>
    </citation>
    <scope>NUCLEOTIDE SEQUENCE [LARGE SCALE GENOMIC DNA]</scope>
    <source>
        <strain evidence="1 2">S1.15.11.2D</strain>
    </source>
</reference>
<dbReference type="RefSeq" id="WP_039279615.1">
    <property type="nucleotide sequence ID" value="NZ_QZDH01000031.1"/>
</dbReference>
<dbReference type="AlphaFoldDB" id="A0A419AUQ2"/>